<evidence type="ECO:0000256" key="1">
    <source>
        <dbReference type="SAM" id="MobiDB-lite"/>
    </source>
</evidence>
<comment type="caution">
    <text evidence="2">The sequence shown here is derived from an EMBL/GenBank/DDBJ whole genome shotgun (WGS) entry which is preliminary data.</text>
</comment>
<feature type="compositionally biased region" description="Low complexity" evidence="1">
    <location>
        <begin position="13"/>
        <end position="29"/>
    </location>
</feature>
<proteinExistence type="predicted"/>
<gene>
    <name evidence="2" type="ORF">IM811_017495</name>
</gene>
<accession>A0A8H7N3T8</accession>
<dbReference type="Proteomes" id="UP000616885">
    <property type="component" value="Unassembled WGS sequence"/>
</dbReference>
<evidence type="ECO:0000313" key="2">
    <source>
        <dbReference type="EMBL" id="KAF9747990.1"/>
    </source>
</evidence>
<dbReference type="AlphaFoldDB" id="A0A8H7N3T8"/>
<reference evidence="2" key="1">
    <citation type="submission" date="2020-10" db="EMBL/GenBank/DDBJ databases">
        <title>High-Quality Genome Resource of Clonostachys rosea strain S41 by Oxford Nanopore Long-Read Sequencing.</title>
        <authorList>
            <person name="Wang H."/>
        </authorList>
    </citation>
    <scope>NUCLEOTIDE SEQUENCE</scope>
    <source>
        <strain evidence="2">S41</strain>
    </source>
</reference>
<dbReference type="EMBL" id="JADCTT010000009">
    <property type="protein sequence ID" value="KAF9747990.1"/>
    <property type="molecule type" value="Genomic_DNA"/>
</dbReference>
<sequence>MTHGTATAHPHVSRVASHTSHASHASHAGAEFAYPHGHLGALSEHEEEALAKFKVLLEEKGYWKPGPRRRMTTQPCSVSCAPVGGCQKTPLASSRTPRIGAKATM</sequence>
<evidence type="ECO:0000313" key="3">
    <source>
        <dbReference type="Proteomes" id="UP000616885"/>
    </source>
</evidence>
<feature type="region of interest" description="Disordered" evidence="1">
    <location>
        <begin position="1"/>
        <end position="29"/>
    </location>
</feature>
<organism evidence="2 3">
    <name type="scientific">Bionectria ochroleuca</name>
    <name type="common">Gliocladium roseum</name>
    <dbReference type="NCBI Taxonomy" id="29856"/>
    <lineage>
        <taxon>Eukaryota</taxon>
        <taxon>Fungi</taxon>
        <taxon>Dikarya</taxon>
        <taxon>Ascomycota</taxon>
        <taxon>Pezizomycotina</taxon>
        <taxon>Sordariomycetes</taxon>
        <taxon>Hypocreomycetidae</taxon>
        <taxon>Hypocreales</taxon>
        <taxon>Bionectriaceae</taxon>
        <taxon>Clonostachys</taxon>
    </lineage>
</organism>
<protein>
    <submittedName>
        <fullName evidence="2">Uncharacterized protein</fullName>
    </submittedName>
</protein>
<name>A0A8H7N3T8_BIOOC</name>